<dbReference type="GeneTree" id="ENSGT00940000154642"/>
<dbReference type="InterPro" id="IPR035699">
    <property type="entry name" value="AAA_6"/>
</dbReference>
<dbReference type="FunFam" id="1.10.8.710:FF:000002">
    <property type="entry name" value="dynein heavy chain 17, axonemal"/>
    <property type="match status" value="1"/>
</dbReference>
<dbReference type="InterPro" id="IPR013602">
    <property type="entry name" value="Dynein_heavy_linker"/>
</dbReference>
<feature type="coiled-coil region" evidence="17">
    <location>
        <begin position="3403"/>
        <end position="3430"/>
    </location>
</feature>
<dbReference type="Gene3D" id="1.10.472.130">
    <property type="match status" value="1"/>
</dbReference>
<dbReference type="InterPro" id="IPR013594">
    <property type="entry name" value="Dynein_heavy_tail"/>
</dbReference>
<dbReference type="Gene3D" id="3.20.180.20">
    <property type="entry name" value="Dynein heavy chain, N-terminal domain 2"/>
    <property type="match status" value="1"/>
</dbReference>
<dbReference type="PANTHER" id="PTHR22878:SF63">
    <property type="entry name" value="DYNEIN AXONEMAL HEAVY CHAIN 10"/>
    <property type="match status" value="1"/>
</dbReference>
<dbReference type="Pfam" id="PF08393">
    <property type="entry name" value="DHC_N2"/>
    <property type="match status" value="1"/>
</dbReference>
<evidence type="ECO:0000256" key="17">
    <source>
        <dbReference type="SAM" id="Coils"/>
    </source>
</evidence>
<comment type="subcellular location">
    <subcellularLocation>
        <location evidence="1">Cytoplasm</location>
        <location evidence="1">Cytoskeleton</location>
        <location evidence="1">Cilium axoneme</location>
    </subcellularLocation>
</comment>
<protein>
    <recommendedName>
        <fullName evidence="16">Dynein-1, subspecies f</fullName>
    </recommendedName>
</protein>
<feature type="coiled-coil region" evidence="17">
    <location>
        <begin position="3089"/>
        <end position="3179"/>
    </location>
</feature>
<dbReference type="GO" id="GO:0051959">
    <property type="term" value="F:dynein light intermediate chain binding"/>
    <property type="evidence" value="ECO:0007669"/>
    <property type="project" value="InterPro"/>
</dbReference>
<reference evidence="19" key="3">
    <citation type="submission" date="2025-09" db="UniProtKB">
        <authorList>
            <consortium name="Ensembl"/>
        </authorList>
    </citation>
    <scope>IDENTIFICATION</scope>
</reference>
<dbReference type="Pfam" id="PF17857">
    <property type="entry name" value="AAA_lid_1"/>
    <property type="match status" value="1"/>
</dbReference>
<dbReference type="Gene3D" id="1.20.58.1120">
    <property type="match status" value="1"/>
</dbReference>
<dbReference type="Gene3D" id="1.10.8.720">
    <property type="entry name" value="Region D6 of dynein motor"/>
    <property type="match status" value="1"/>
</dbReference>
<dbReference type="HOGENOM" id="CLU_012873_0_0_1"/>
<keyword evidence="8" id="KW-0243">Dynein</keyword>
<dbReference type="InterPro" id="IPR042228">
    <property type="entry name" value="Dynein_linker_3"/>
</dbReference>
<dbReference type="Pfam" id="PF03028">
    <property type="entry name" value="Dynein_heavy"/>
    <property type="match status" value="1"/>
</dbReference>
<dbReference type="FunFam" id="1.20.140.100:FF:000013">
    <property type="entry name" value="Dynein heavy chain 10, axonemal"/>
    <property type="match status" value="1"/>
</dbReference>
<evidence type="ECO:0000256" key="2">
    <source>
        <dbReference type="ARBA" id="ARBA00008887"/>
    </source>
</evidence>
<keyword evidence="20" id="KW-1185">Reference proteome</keyword>
<evidence type="ECO:0000256" key="7">
    <source>
        <dbReference type="ARBA" id="ARBA00022840"/>
    </source>
</evidence>
<dbReference type="Pfam" id="PF12775">
    <property type="entry name" value="AAA_7"/>
    <property type="match status" value="1"/>
</dbReference>
<dbReference type="FunFam" id="1.10.8.720:FF:000005">
    <property type="entry name" value="Dynein axonemal heavy chain 10"/>
    <property type="match status" value="1"/>
</dbReference>
<evidence type="ECO:0000256" key="16">
    <source>
        <dbReference type="ARBA" id="ARBA00077719"/>
    </source>
</evidence>
<dbReference type="FunFam" id="3.40.50.300:FF:000884">
    <property type="entry name" value="Dynein axonemal heavy chain 10"/>
    <property type="match status" value="1"/>
</dbReference>
<keyword evidence="3" id="KW-0963">Cytoplasm</keyword>
<dbReference type="FunFam" id="3.20.180.20:FF:000001">
    <property type="entry name" value="Dynein axonemal heavy chain 5"/>
    <property type="match status" value="1"/>
</dbReference>
<dbReference type="InterPro" id="IPR041658">
    <property type="entry name" value="AAA_lid_11"/>
</dbReference>
<reference evidence="19" key="2">
    <citation type="submission" date="2025-08" db="UniProtKB">
        <authorList>
            <consortium name="Ensembl"/>
        </authorList>
    </citation>
    <scope>IDENTIFICATION</scope>
</reference>
<keyword evidence="6" id="KW-0547">Nucleotide-binding</keyword>
<dbReference type="InterPro" id="IPR041589">
    <property type="entry name" value="DNAH3_AAA_lid_1"/>
</dbReference>
<dbReference type="Gene3D" id="3.10.490.20">
    <property type="match status" value="1"/>
</dbReference>
<evidence type="ECO:0000256" key="1">
    <source>
        <dbReference type="ARBA" id="ARBA00004430"/>
    </source>
</evidence>
<dbReference type="FunFam" id="1.20.920.30:FF:000007">
    <property type="entry name" value="Dynein axonemal heavy chain 10"/>
    <property type="match status" value="1"/>
</dbReference>
<keyword evidence="4" id="KW-0493">Microtubule</keyword>
<proteinExistence type="inferred from homology"/>
<dbReference type="Gene3D" id="1.10.8.1220">
    <property type="match status" value="1"/>
</dbReference>
<dbReference type="FunFam" id="1.20.58.1120:FF:000008">
    <property type="entry name" value="Dynein heavy chain 10, axonemal"/>
    <property type="match status" value="1"/>
</dbReference>
<dbReference type="FunFam" id="1.10.472.130:FF:000010">
    <property type="entry name" value="Dynein axonemal heavy chain 10"/>
    <property type="match status" value="1"/>
</dbReference>
<dbReference type="InterPro" id="IPR026983">
    <property type="entry name" value="DHC"/>
</dbReference>
<dbReference type="GO" id="GO:0045505">
    <property type="term" value="F:dynein intermediate chain binding"/>
    <property type="evidence" value="ECO:0007669"/>
    <property type="project" value="InterPro"/>
</dbReference>
<dbReference type="Ensembl" id="ENSTGUT00000005375.2">
    <property type="protein sequence ID" value="ENSTGUP00000005322.2"/>
    <property type="gene ID" value="ENSTGUG00000005101.2"/>
</dbReference>
<dbReference type="FunFam" id="1.10.287.2620:FF:000002">
    <property type="entry name" value="Dynein heavy chain 2, axonemal"/>
    <property type="match status" value="1"/>
</dbReference>
<dbReference type="InterPro" id="IPR042222">
    <property type="entry name" value="Dynein_2_N"/>
</dbReference>
<dbReference type="GO" id="GO:0036156">
    <property type="term" value="C:inner dynein arm"/>
    <property type="evidence" value="ECO:0007669"/>
    <property type="project" value="UniProtKB-ARBA"/>
</dbReference>
<dbReference type="InterPro" id="IPR003593">
    <property type="entry name" value="AAA+_ATPase"/>
</dbReference>
<keyword evidence="12" id="KW-0206">Cytoskeleton</keyword>
<dbReference type="InterPro" id="IPR041466">
    <property type="entry name" value="Dynein_AAA5_ext"/>
</dbReference>
<evidence type="ECO:0000256" key="10">
    <source>
        <dbReference type="ARBA" id="ARBA00023069"/>
    </source>
</evidence>
<dbReference type="InterPro" id="IPR004273">
    <property type="entry name" value="Dynein_heavy_D6_P-loop"/>
</dbReference>
<dbReference type="Gene3D" id="1.10.287.2620">
    <property type="match status" value="1"/>
</dbReference>
<dbReference type="InterPro" id="IPR042219">
    <property type="entry name" value="AAA_lid_11_sf"/>
</dbReference>
<gene>
    <name evidence="19" type="primary">DNAH10</name>
</gene>
<dbReference type="Pfam" id="PF17852">
    <property type="entry name" value="Dynein_AAA_lid"/>
    <property type="match status" value="1"/>
</dbReference>
<evidence type="ECO:0000256" key="11">
    <source>
        <dbReference type="ARBA" id="ARBA00023175"/>
    </source>
</evidence>
<keyword evidence="10" id="KW-0969">Cilium</keyword>
<keyword evidence="11" id="KW-0505">Motor protein</keyword>
<evidence type="ECO:0000256" key="13">
    <source>
        <dbReference type="ARBA" id="ARBA00023273"/>
    </source>
</evidence>
<dbReference type="GO" id="GO:0005524">
    <property type="term" value="F:ATP binding"/>
    <property type="evidence" value="ECO:0007669"/>
    <property type="project" value="UniProtKB-KW"/>
</dbReference>
<comment type="function">
    <text evidence="14">Force generating protein of eukaryotic cilia and flagella. Produces force towards the minus ends of microtubules. Dynein has ATPase activity; the force-producing power stroke is thought to occur on release of ADP. Required for assembly of the I1 inner arm complex and its targeting to the appropriate axoneme location. Also required for phototaxis.</text>
</comment>
<dbReference type="Pfam" id="PF12780">
    <property type="entry name" value="AAA_8"/>
    <property type="match status" value="1"/>
</dbReference>
<evidence type="ECO:0000256" key="8">
    <source>
        <dbReference type="ARBA" id="ARBA00023017"/>
    </source>
</evidence>
<dbReference type="FunFam" id="3.10.490.20:FF:000006">
    <property type="entry name" value="Dynein axonemal heavy chain 10"/>
    <property type="match status" value="1"/>
</dbReference>
<feature type="domain" description="AAA+ ATPase" evidence="18">
    <location>
        <begin position="2282"/>
        <end position="2433"/>
    </location>
</feature>
<dbReference type="Gene3D" id="6.10.140.1060">
    <property type="match status" value="1"/>
</dbReference>
<keyword evidence="13" id="KW-0966">Cell projection</keyword>
<evidence type="ECO:0000256" key="9">
    <source>
        <dbReference type="ARBA" id="ARBA00023054"/>
    </source>
</evidence>
<dbReference type="Gene3D" id="1.10.8.710">
    <property type="match status" value="1"/>
</dbReference>
<dbReference type="SUPFAM" id="SSF52540">
    <property type="entry name" value="P-loop containing nucleoside triphosphate hydrolases"/>
    <property type="match status" value="4"/>
</dbReference>
<feature type="domain" description="AAA+ ATPase" evidence="18">
    <location>
        <begin position="1948"/>
        <end position="2096"/>
    </location>
</feature>
<dbReference type="Pfam" id="PF18199">
    <property type="entry name" value="Dynein_C"/>
    <property type="match status" value="1"/>
</dbReference>
<dbReference type="InterPro" id="IPR043157">
    <property type="entry name" value="Dynein_AAA1S"/>
</dbReference>
<sequence>MSLNDVQVLWLRDRALSLLGLSDPAPFEELLSRGEDARVVLRFLGLGGEGTALLLLRAERPGPAGEEGWERVPLPRPAELSLETVAVPKDLTEANEILPRVIKSVFLGFGVRVGERVDISSGATLPLLSEQDSSFCVRFLPIEHLKLEMPTVNLDREVTLLATVPVVVRSLKSCAVSWQKLISGVLEEQLKKVPQGPDPLAEINLWRENHATLRALTEQIKLPEVQKVLEILQEAESKFTGNLQMVLSDLKKHHMEAQDNAKFLSALERHLKVPTLSTGTGVDVISHVIPSLLNALRLVWIMSRHYNKDVRMVPFLERISWAISERVRRVVDLRTLFKQDTAAAKKKITEAKNTLEQWKKCYLTTCIQVEASGSKRYWKFDVKRLFDKTDYMVSICQDLYDIFQVNEELHNIFIPELITVTENPKGVDELQREVNIVISPMEDLTFDPFSMETARDWAFVIEEFREDVLVEIVEQIFVQNLKDPPLYKNHPPVAGAISWSRSLSHRIRHTITRFQEEEELLASKRGQEVQQMYLQVTKKMEEYEAQKYRQWRERTEHVLPLLLKDTLLTLVADEAFSIRKSVCFALNFSPEIQEIIIETKYMEQLGLPIPEMARYVALQEDKYLRYTNKLKVMLDRYHKLMEMMNEAETKLLDHYVQELWKILKAGHKRLTWKSVGIGEFVVQCTQTIGRLELLVHQIHHISEDISRKLQSIESTNLFKFPHLKNGDKCPGAKEFFDYVKCEQPKDVEQLVRHYSAISQLLIEVERRVAYTNSGKSPKLASYYAYWENRIYQVLTQLIVRNLQAFNATVLANVPLLQIEAVLSVPEITLQPNASEIEKMTMQSIQDCVEVTKHFIRWMHGTCIECPPQHVKVDEVVTFSFYSDVSQSPLVIEQAVLITQNVHKILASLRECLNQWKKYDLLWKSDKGAVLDRLAAEKPPCVVFDEHLQFYMKVAQEVTQQPLIKDEQFIRLQLAPLASAVQENAKSWLMSLGKLLNELAREELFNLQDEIQKLSENVNRPPETLDDLRVVLSAFGDVRDVAVEVELRYLDIGEKYRTLAMYNIPVSACLIKPFGSERRAQILEERQRELGSAQKLLGLPGTAYPNLIKAQQDAKAMKEVYDIYAQQKAAKEKWSQTLWINLNVKVLQDGTEGFLKAVRKLPRQVRGMAICKQLDKKLKAFLNSIPLLLDLKNEALRERHWEDLMEKTGTRFEMKTETFTLENMFAMELHKHTVVISDIVGTAIKELAIEKGLKEIIETWENMKFPVEVYTKGTETRGFILGSVEEILETLDDNNANLQSVLGSRFVGPFLSSAQKWEKILSLISEVSEIWISVQRKWMYLESIFVAGDIRSQLPEEVKMFDRVDQMFKQIMEETVKDPIIKNCCEVPNRLSDLHHINDVLEKCQKSLNDYLDSKRNAFPRFFFISDDELLSILGSSSALCVQEHMIKMFDNIASLRFKDGDNDEKIATAMISAEGEVMEFRQDVPAVGRVENWMTVVLEEMRRTNRRLTKEAIFRYCEDRSRVDWMLLFQGMMVLAANQVWWTWEVEDVFRKVKMGEKQAMKFYAKKMHKQIDDLVTRITMPLSKNDRKKYNTVLIIDVHARDIIDIFVRDSILQAQEFEWESQLRFYWEREPDELMVRQCTGAFSYGYEYMGLNGRLVITPLTDRIYLTLTQALSMFLGGAPAGPAGTGKTETTKDLAKALGLLCVVTNCGEGMDFKAMGKIFSGLAQCGAWGCFDEFNRIDASVLSVISSQIQTIRNALINGWTRFQFEGQEISLDSRIGIFITMNPGYAGRTELPESVKALFRPVVVIVPDLQQICEIMLFSEGFLTAKVLAKKMTVLYKLAREQLSKQHHYDFGLRALKSVLVMAGELKRGSADLSEDVVLMRALRDMNLPKFVFEDVPLFLGLISDLFPGLDCPRVRYPDFNDAVEQWLQENILVQMYETMLTRHTTMVVGPTGGGKTVVIKTLCQAQNKLGLLTKLYTLNPKAMSVIELYGILDPVTRDWTDGVLSNIFRDINRPTDKKERRYILFDGDVDALWVENMNSVMDDNKLLTLANGERIRLQAHCALLFEVGDLQYASPATVSRCGMVFVDPKNLRYEPYWQKTIISVELDRLFQKYVPYLIDMIIEGIVDGKQERKLKTIIPQTDLNMIVQLTVMLDALLVQPENPDVLECFFLEALYCSLGASLLDAGRIKFDENVKRISCMTIVQGEDVLAKPGELPGQLPTLYDFHFDESQKKWVPWTQLVPEYIHDPEVKFLDILVPTVDTTRTAWLLGQMVKVKRPVVLVGESGTSKTATTQNFLNNLDKYLNLVLVINFSSRTTSMDIQRNLETNVEKRTKDTFGPPMGKRLLVFMDDMNMPRVDEYGTQQPIALLKLLLEKGFMYDRGKEMNIKFLRDLGFVAAMGKAGGGRNEVDPRFISLFSVFNIPFPSEQSLHLIYFSILKGHTANFNESISAISDKITQCTLELYKMIVTDLPPTPSKFHYIFNLRDLSRVYNGLVLTDAERFHTVTQMVRVWRNECLRVFHDRLINEADKELVQGHIKTLVEEHFADDLEHVMRDPVLFGDFRTALNEAEPRIYEDIQDYDLAKALFKEILDDYNEYHIKMNLVLFDDALEHLIRIHRIIRMDRGHALLIGVGGSGKQSLTRLAAHTAGCEVFEIILSRGYGENNFREDLKNLYEKLGIYDKSVVFLFTDGHVAEESFLELINNMLTSGMVPALYADDEKDSILSQMGEEAAKAGMGPAKESIWQYFVSKCASNLHIVLGMSPVGEDLRTWCRNFPGLVNNTGIDWFLPWPAQALCAVAQSFLAKNPRIPPESFQSVIDHMVMVHESVGDFSKKFLEKLRRRNHVTPKNYLDFLNTYAKLLEEKNEFILAQCKRLDGGLVKLKEAAVQLAELNVKLAEQKIILTEKTAACEALLRDIKLNTEIAEEKKKMGEEKAIEIQEQNKVIAVEKAEAEAALDQIKPIMEAAKREVEKLDKAEVTELRSFATPPKQVQVVLDCILIMRGYKEQNWKNAKAMMADTNFLRLLLTTDFREIPWSHVKAMRALLKNLNTTWAEMEVISRAGLGMLKFAEAVVTYCDVVKTVKPKEEKVARLERNYELSKRELERIQAELAAIQDELKSLGEKLEQALRENKKLQEEAEIMQRRLEAADKLIAGLKSENERWTEEFKELEIRKVKLLGDCLLAAAFLCYVGAFSWEFRHEMLYQVWQEDIFSREIPVSNPFKLESLLTNEVEVSRWVSQGLPPDELSVQNGILTTYSSRFPLCIDPQQQALHWIKKKEEKNNLKMASFNDPDFLKQLEQAIKHGTPFLVHSVDEYIDPVIDNVLEKNVKVAQGRAFIVLGDKEVDYDSNFKMYLNTKLANPKYSPSVFGRAIVINYTVTLKGLEDQLLSVITGFERRELEEQRERLIQETSENKNLLKNLEDTLLHGLSTSTGNMLDNVELVQTLEDTKFKATEVIEKLKLAETTAADIDLLRDGYRPAAKRGAILFSVLAELAFVNIMYQFSLVSFLEVFGFSLRKSMPSPILPKRLKNIMDTLTLYTYNYGCTGLFEKHKLLFSFDMTVKIEQAEGRVPQEEFDFFLKGNISLEKSARKKPFAWLPDQGWEDLIRLSELFPEKFESLPDDMEENPDVWKNWYDTDALEQIPLPMHYEGNVTEFQKLLLLRCFRVDRMYRAVMDYVTVTMGETYVQPPVISFDDILQQSSPFSPVVFILSPGSDPVSDLMKLAERTDFKADRLKFLAMGQGQEEIALQLLEEAVVHGHWLMLQNCHLLVKWLIHLEKAMEKITDPHEDFRLWLTTDPTKGFPIGILQKALKVVTEPPNGLKLNMRATYFKIPQEALEQCPHPAFKSLVYVLAFFHAVVQERRKFGKVGWNVPYDFNESDFQVCMEILNTYLTKAFEQKDDQIPWSSLKYLIGEVMYGGRAIDSFDRRILTVYMDEYLGDFLFDTFQVFHFYKSDTVDYKIPAGKGKDDFVEAIEALPLSNTPEVLGLHANAEIGYYMHAVRDMWVHLLELQPQTGETGAGISRDEYIANVAKDIENKLPQVFDLDHIRKGYGVNISPTTVVLLQELERFNKLIVRMGKSLAELQRALAGEVGMSSELDDVAQALFNGQIPGIWRRLAPDTLKTLGNWIIFFRARYEQYTTWVSEGEPEVMWLSGLHIPESYLTALVQATCRKNRWPLDHSTLYTEVTKYRKAEDITEGAAQGCYVSGLFLEGADWDVDQGCLIPSKPRVPVVELPILRIIPIESHRLRLQNTLRTPVYTTSMRRNAMGLGLVFEADLYTTRHISHWVLQGVCLTLNAE</sequence>
<dbReference type="GO" id="GO:0008569">
    <property type="term" value="F:minus-end-directed microtubule motor activity"/>
    <property type="evidence" value="ECO:0007669"/>
    <property type="project" value="InterPro"/>
</dbReference>
<dbReference type="GO" id="GO:0060294">
    <property type="term" value="P:cilium movement involved in cell motility"/>
    <property type="evidence" value="ECO:0007669"/>
    <property type="project" value="UniProtKB-ARBA"/>
</dbReference>
<dbReference type="Pfam" id="PF12781">
    <property type="entry name" value="AAA_9"/>
    <property type="match status" value="1"/>
</dbReference>
<dbReference type="FunFam" id="3.40.50.300:FF:000153">
    <property type="entry name" value="Dynein axonemal heavy chain 1"/>
    <property type="match status" value="1"/>
</dbReference>
<dbReference type="FunFam" id="3.40.50.300:FF:000049">
    <property type="entry name" value="Dynein, axonemal, heavy chain 5"/>
    <property type="match status" value="1"/>
</dbReference>
<evidence type="ECO:0000313" key="19">
    <source>
        <dbReference type="Ensembl" id="ENSTGUP00000005322.2"/>
    </source>
</evidence>
<dbReference type="InterPro" id="IPR024317">
    <property type="entry name" value="Dynein_heavy_chain_D4_dom"/>
</dbReference>
<dbReference type="Pfam" id="PF12777">
    <property type="entry name" value="MT"/>
    <property type="match status" value="1"/>
</dbReference>
<dbReference type="GO" id="GO:0008017">
    <property type="term" value="F:microtubule binding"/>
    <property type="evidence" value="ECO:0007669"/>
    <property type="project" value="UniProtKB-ARBA"/>
</dbReference>
<evidence type="ECO:0000256" key="6">
    <source>
        <dbReference type="ARBA" id="ARBA00022741"/>
    </source>
</evidence>
<dbReference type="FunFam" id="1.20.1270.280:FF:000005">
    <property type="entry name" value="Dynein axonemal heavy chain 10"/>
    <property type="match status" value="1"/>
</dbReference>
<reference evidence="19 20" key="1">
    <citation type="journal article" date="2010" name="Nature">
        <title>The genome of a songbird.</title>
        <authorList>
            <person name="Warren W.C."/>
            <person name="Clayton D.F."/>
            <person name="Ellegren H."/>
            <person name="Arnold A.P."/>
            <person name="Hillier L.W."/>
            <person name="Kunstner A."/>
            <person name="Searle S."/>
            <person name="White S."/>
            <person name="Vilella A.J."/>
            <person name="Fairley S."/>
            <person name="Heger A."/>
            <person name="Kong L."/>
            <person name="Ponting C.P."/>
            <person name="Jarvis E.D."/>
            <person name="Mello C.V."/>
            <person name="Minx P."/>
            <person name="Lovell P."/>
            <person name="Velho T.A."/>
            <person name="Ferris M."/>
            <person name="Balakrishnan C.N."/>
            <person name="Sinha S."/>
            <person name="Blatti C."/>
            <person name="London S.E."/>
            <person name="Li Y."/>
            <person name="Lin Y.C."/>
            <person name="George J."/>
            <person name="Sweedler J."/>
            <person name="Southey B."/>
            <person name="Gunaratne P."/>
            <person name="Watson M."/>
            <person name="Nam K."/>
            <person name="Backstrom N."/>
            <person name="Smeds L."/>
            <person name="Nabholz B."/>
            <person name="Itoh Y."/>
            <person name="Whitney O."/>
            <person name="Pfenning A.R."/>
            <person name="Howard J."/>
            <person name="Volker M."/>
            <person name="Skinner B.M."/>
            <person name="Griffin D.K."/>
            <person name="Ye L."/>
            <person name="McLaren W.M."/>
            <person name="Flicek P."/>
            <person name="Quesada V."/>
            <person name="Velasco G."/>
            <person name="Lopez-Otin C."/>
            <person name="Puente X.S."/>
            <person name="Olender T."/>
            <person name="Lancet D."/>
            <person name="Smit A.F."/>
            <person name="Hubley R."/>
            <person name="Konkel M.K."/>
            <person name="Walker J.A."/>
            <person name="Batzer M.A."/>
            <person name="Gu W."/>
            <person name="Pollock D.D."/>
            <person name="Chen L."/>
            <person name="Cheng Z."/>
            <person name="Eichler E.E."/>
            <person name="Stapley J."/>
            <person name="Slate J."/>
            <person name="Ekblom R."/>
            <person name="Birkhead T."/>
            <person name="Burke T."/>
            <person name="Burt D."/>
            <person name="Scharff C."/>
            <person name="Adam I."/>
            <person name="Richard H."/>
            <person name="Sultan M."/>
            <person name="Soldatov A."/>
            <person name="Lehrach H."/>
            <person name="Edwards S.V."/>
            <person name="Yang S.P."/>
            <person name="Li X."/>
            <person name="Graves T."/>
            <person name="Fulton L."/>
            <person name="Nelson J."/>
            <person name="Chinwalla A."/>
            <person name="Hou S."/>
            <person name="Mardis E.R."/>
            <person name="Wilson R.K."/>
        </authorList>
    </citation>
    <scope>NUCLEOTIDE SEQUENCE [LARGE SCALE GENOMIC DNA]</scope>
</reference>
<evidence type="ECO:0000256" key="12">
    <source>
        <dbReference type="ARBA" id="ARBA00023212"/>
    </source>
</evidence>
<dbReference type="FunFam" id="3.40.50.300:FF:002141">
    <property type="entry name" value="Dynein heavy chain"/>
    <property type="match status" value="1"/>
</dbReference>
<keyword evidence="5" id="KW-0677">Repeat</keyword>
<comment type="subunit">
    <text evidence="15">The I1 inner arm complex (also known as the f dynein complex) is a two-headed isoform composed of two heavy chains (1-alpha and 1-beta), three intermediate chains and three light chains. I1 occupies a specific position proximal to the first radial spoke and repeats every 96 nm along the length of the axoneme.</text>
</comment>
<dbReference type="Gene3D" id="3.40.50.300">
    <property type="entry name" value="P-loop containing nucleotide triphosphate hydrolases"/>
    <property type="match status" value="5"/>
</dbReference>
<evidence type="ECO:0000256" key="5">
    <source>
        <dbReference type="ARBA" id="ARBA00022737"/>
    </source>
</evidence>
<dbReference type="Pfam" id="PF08385">
    <property type="entry name" value="DHC_N1"/>
    <property type="match status" value="2"/>
</dbReference>
<organism evidence="19 20">
    <name type="scientific">Taeniopygia guttata</name>
    <name type="common">Zebra finch</name>
    <name type="synonym">Poephila guttata</name>
    <dbReference type="NCBI Taxonomy" id="59729"/>
    <lineage>
        <taxon>Eukaryota</taxon>
        <taxon>Metazoa</taxon>
        <taxon>Chordata</taxon>
        <taxon>Craniata</taxon>
        <taxon>Vertebrata</taxon>
        <taxon>Euteleostomi</taxon>
        <taxon>Archelosauria</taxon>
        <taxon>Archosauria</taxon>
        <taxon>Dinosauria</taxon>
        <taxon>Saurischia</taxon>
        <taxon>Theropoda</taxon>
        <taxon>Coelurosauria</taxon>
        <taxon>Aves</taxon>
        <taxon>Neognathae</taxon>
        <taxon>Neoaves</taxon>
        <taxon>Telluraves</taxon>
        <taxon>Australaves</taxon>
        <taxon>Passeriformes</taxon>
        <taxon>Passeroidea</taxon>
        <taxon>Estrildidae</taxon>
        <taxon>Estrildinae</taxon>
        <taxon>Taeniopygia</taxon>
    </lineage>
</organism>
<evidence type="ECO:0000313" key="20">
    <source>
        <dbReference type="Proteomes" id="UP000007754"/>
    </source>
</evidence>
<dbReference type="InterPro" id="IPR043160">
    <property type="entry name" value="Dynein_C_barrel"/>
</dbReference>
<evidence type="ECO:0000256" key="3">
    <source>
        <dbReference type="ARBA" id="ARBA00022490"/>
    </source>
</evidence>
<name>H0Z428_TAEGU</name>
<dbReference type="GO" id="GO:0036159">
    <property type="term" value="P:inner dynein arm assembly"/>
    <property type="evidence" value="ECO:0007669"/>
    <property type="project" value="UniProtKB-ARBA"/>
</dbReference>
<dbReference type="Pfam" id="PF18198">
    <property type="entry name" value="AAA_lid_11"/>
    <property type="match status" value="1"/>
</dbReference>
<dbReference type="SMART" id="SM00382">
    <property type="entry name" value="AAA"/>
    <property type="match status" value="3"/>
</dbReference>
<accession>H0Z428</accession>
<evidence type="ECO:0000256" key="14">
    <source>
        <dbReference type="ARBA" id="ARBA00054075"/>
    </source>
</evidence>
<dbReference type="InterPro" id="IPR041228">
    <property type="entry name" value="Dynein_C"/>
</dbReference>
<dbReference type="GO" id="GO:0097729">
    <property type="term" value="C:9+2 motile cilium"/>
    <property type="evidence" value="ECO:0007669"/>
    <property type="project" value="UniProtKB-ARBA"/>
</dbReference>
<dbReference type="Proteomes" id="UP000007754">
    <property type="component" value="Chromosome 15"/>
</dbReference>
<dbReference type="Gene3D" id="1.20.140.100">
    <property type="entry name" value="Dynein heavy chain, N-terminal domain 2"/>
    <property type="match status" value="1"/>
</dbReference>
<dbReference type="FunFam" id="1.20.920.20:FF:000001">
    <property type="entry name" value="dynein heavy chain 2, axonemal"/>
    <property type="match status" value="1"/>
</dbReference>
<keyword evidence="9 17" id="KW-0175">Coiled coil</keyword>
<comment type="similarity">
    <text evidence="2">Belongs to the dynein heavy chain family.</text>
</comment>
<feature type="domain" description="AAA+ ATPase" evidence="18">
    <location>
        <begin position="1679"/>
        <end position="1815"/>
    </location>
</feature>
<dbReference type="Gene3D" id="1.20.920.20">
    <property type="match status" value="1"/>
</dbReference>
<dbReference type="FunFam" id="3.40.50.300:FF:000063">
    <property type="entry name" value="dynein heavy chain 6, axonemal"/>
    <property type="match status" value="1"/>
</dbReference>
<dbReference type="InterPro" id="IPR024743">
    <property type="entry name" value="Dynein_HC_stalk"/>
</dbReference>
<evidence type="ECO:0000259" key="18">
    <source>
        <dbReference type="SMART" id="SM00382"/>
    </source>
</evidence>
<dbReference type="PANTHER" id="PTHR22878">
    <property type="entry name" value="DYNEIN HEAVY CHAIN 6, AXONEMAL-LIKE-RELATED"/>
    <property type="match status" value="1"/>
</dbReference>
<dbReference type="GO" id="GO:0005874">
    <property type="term" value="C:microtubule"/>
    <property type="evidence" value="ECO:0007669"/>
    <property type="project" value="UniProtKB-KW"/>
</dbReference>
<dbReference type="FunFam" id="1.10.8.1220:FF:000001">
    <property type="entry name" value="Dynein axonemal heavy chain 5"/>
    <property type="match status" value="1"/>
</dbReference>
<dbReference type="InterPro" id="IPR027417">
    <property type="entry name" value="P-loop_NTPase"/>
</dbReference>
<keyword evidence="7" id="KW-0067">ATP-binding</keyword>
<evidence type="ECO:0000256" key="15">
    <source>
        <dbReference type="ARBA" id="ARBA00063032"/>
    </source>
</evidence>
<dbReference type="InterPro" id="IPR035706">
    <property type="entry name" value="AAA_9"/>
</dbReference>
<evidence type="ECO:0000256" key="4">
    <source>
        <dbReference type="ARBA" id="ARBA00022701"/>
    </source>
</evidence>
<dbReference type="Gene3D" id="1.20.1270.280">
    <property type="match status" value="1"/>
</dbReference>
<dbReference type="Pfam" id="PF12774">
    <property type="entry name" value="AAA_6"/>
    <property type="match status" value="1"/>
</dbReference>
<dbReference type="Gene3D" id="1.20.920.30">
    <property type="match status" value="1"/>
</dbReference>